<dbReference type="SUPFAM" id="SSF55874">
    <property type="entry name" value="ATPase domain of HSP90 chaperone/DNA topoisomerase II/histidine kinase"/>
    <property type="match status" value="1"/>
</dbReference>
<dbReference type="InterPro" id="IPR003594">
    <property type="entry name" value="HATPase_dom"/>
</dbReference>
<dbReference type="AlphaFoldDB" id="A0A2A4XDT5"/>
<gene>
    <name evidence="2" type="ORF">COB20_02705</name>
</gene>
<evidence type="ECO:0000313" key="3">
    <source>
        <dbReference type="Proteomes" id="UP000218767"/>
    </source>
</evidence>
<dbReference type="Pfam" id="PF02518">
    <property type="entry name" value="HATPase_c"/>
    <property type="match status" value="1"/>
</dbReference>
<name>A0A2A4XDT5_9GAMM</name>
<feature type="domain" description="Histidine kinase/HSP90-like ATPase" evidence="1">
    <location>
        <begin position="39"/>
        <end position="139"/>
    </location>
</feature>
<comment type="caution">
    <text evidence="2">The sequence shown here is derived from an EMBL/GenBank/DDBJ whole genome shotgun (WGS) entry which is preliminary data.</text>
</comment>
<dbReference type="EMBL" id="NVUL01000008">
    <property type="protein sequence ID" value="PCI80783.1"/>
    <property type="molecule type" value="Genomic_DNA"/>
</dbReference>
<accession>A0A2A4XDT5</accession>
<proteinExistence type="predicted"/>
<dbReference type="Proteomes" id="UP000218767">
    <property type="component" value="Unassembled WGS sequence"/>
</dbReference>
<protein>
    <recommendedName>
        <fullName evidence="1">Histidine kinase/HSP90-like ATPase domain-containing protein</fullName>
    </recommendedName>
</protein>
<organism evidence="2 3">
    <name type="scientific">SAR86 cluster bacterium</name>
    <dbReference type="NCBI Taxonomy" id="2030880"/>
    <lineage>
        <taxon>Bacteria</taxon>
        <taxon>Pseudomonadati</taxon>
        <taxon>Pseudomonadota</taxon>
        <taxon>Gammaproteobacteria</taxon>
        <taxon>SAR86 cluster</taxon>
    </lineage>
</organism>
<evidence type="ECO:0000259" key="1">
    <source>
        <dbReference type="SMART" id="SM00387"/>
    </source>
</evidence>
<dbReference type="SMART" id="SM00387">
    <property type="entry name" value="HATPase_c"/>
    <property type="match status" value="1"/>
</dbReference>
<sequence>MRVQLKTNELRFHIASEFDVKLAVLQAGKFASAIDSNETVVQKIMTTVSELAQNIVKYAGVGHIHVRKICRSDIVVIEIIAEDTGPGIRNIELAMGDNFSSGGTLGLGLPGVKRLMDEFHIESNAKDGTSVTAVKWIHDK</sequence>
<reference evidence="3" key="1">
    <citation type="submission" date="2017-08" db="EMBL/GenBank/DDBJ databases">
        <title>A dynamic microbial community with high functional redundancy inhabits the cold, oxic subseafloor aquifer.</title>
        <authorList>
            <person name="Tully B.J."/>
            <person name="Wheat C.G."/>
            <person name="Glazer B.T."/>
            <person name="Huber J.A."/>
        </authorList>
    </citation>
    <scope>NUCLEOTIDE SEQUENCE [LARGE SCALE GENOMIC DNA]</scope>
</reference>
<dbReference type="InterPro" id="IPR036890">
    <property type="entry name" value="HATPase_C_sf"/>
</dbReference>
<dbReference type="Gene3D" id="3.30.565.10">
    <property type="entry name" value="Histidine kinase-like ATPase, C-terminal domain"/>
    <property type="match status" value="1"/>
</dbReference>
<evidence type="ECO:0000313" key="2">
    <source>
        <dbReference type="EMBL" id="PCI80783.1"/>
    </source>
</evidence>